<sequence length="151" mass="16766">MTYITNLYTDPSCRRNLSTWSNGSGVNVEHIDGHFRYTNTGNNSWSIIDWYSWRELMRLGRVVVIAYTATSGLSVAVESGMTLVSGTTPSGAAWTAAKINRDGNRSIYCRGSGSLTLEAMAVYEGDDWPTVQQLLPRFPWFDGGSMPLRNN</sequence>
<organism evidence="1 2">
    <name type="scientific">Bifidobacterium longum subsp. infantis</name>
    <dbReference type="NCBI Taxonomy" id="1682"/>
    <lineage>
        <taxon>Bacteria</taxon>
        <taxon>Bacillati</taxon>
        <taxon>Actinomycetota</taxon>
        <taxon>Actinomycetes</taxon>
        <taxon>Bifidobacteriales</taxon>
        <taxon>Bifidobacteriaceae</taxon>
        <taxon>Bifidobacterium</taxon>
    </lineage>
</organism>
<dbReference type="Proteomes" id="UP000043107">
    <property type="component" value="Unassembled WGS sequence"/>
</dbReference>
<dbReference type="RefSeq" id="WP_012577886.1">
    <property type="nucleotide sequence ID" value="NZ_CBCRZZ010000035.1"/>
</dbReference>
<keyword evidence="2" id="KW-1185">Reference proteome</keyword>
<protein>
    <submittedName>
        <fullName evidence="1">Uncharacterized protein</fullName>
    </submittedName>
</protein>
<reference evidence="1 2" key="1">
    <citation type="submission" date="2014-09" db="EMBL/GenBank/DDBJ databases">
        <authorList>
            <person name="Bertelli C."/>
        </authorList>
    </citation>
    <scope>NUCLEOTIDE SEQUENCE [LARGE SCALE GENOMIC DNA]</scope>
    <source>
        <strain evidence="1 2">BIC1401111250</strain>
    </source>
</reference>
<evidence type="ECO:0000313" key="2">
    <source>
        <dbReference type="Proteomes" id="UP000043107"/>
    </source>
</evidence>
<gene>
    <name evidence="1" type="ORF">BLIC_c01726</name>
</gene>
<comment type="caution">
    <text evidence="1">The sequence shown here is derived from an EMBL/GenBank/DDBJ whole genome shotgun (WGS) entry which is preliminary data.</text>
</comment>
<evidence type="ECO:0000313" key="1">
    <source>
        <dbReference type="EMBL" id="CEF03217.1"/>
    </source>
</evidence>
<accession>A0ABP1X701</accession>
<proteinExistence type="predicted"/>
<dbReference type="EMBL" id="CCWP01000037">
    <property type="protein sequence ID" value="CEF03217.1"/>
    <property type="molecule type" value="Genomic_DNA"/>
</dbReference>
<name>A0ABP1X701_BIFLI</name>